<accession>A0A6A4MPJ5</accession>
<evidence type="ECO:0000313" key="3">
    <source>
        <dbReference type="Proteomes" id="UP000447434"/>
    </source>
</evidence>
<protein>
    <submittedName>
        <fullName evidence="2">Uncharacterized protein</fullName>
    </submittedName>
</protein>
<keyword evidence="3" id="KW-1185">Reference proteome</keyword>
<proteinExistence type="predicted"/>
<keyword evidence="1" id="KW-1133">Transmembrane helix</keyword>
<evidence type="ECO:0000256" key="1">
    <source>
        <dbReference type="SAM" id="Phobius"/>
    </source>
</evidence>
<reference evidence="3" key="1">
    <citation type="journal article" date="2020" name="Nat. Commun.">
        <title>Genome sequence of the cluster root forming white lupin.</title>
        <authorList>
            <person name="Hufnagel B."/>
            <person name="Marques A."/>
            <person name="Soriano A."/>
            <person name="Marques L."/>
            <person name="Divol F."/>
            <person name="Doumas P."/>
            <person name="Sallet E."/>
            <person name="Mancinotti D."/>
            <person name="Carrere S."/>
            <person name="Marande W."/>
            <person name="Arribat S."/>
            <person name="Keller J."/>
            <person name="Huneau C."/>
            <person name="Blein T."/>
            <person name="Aime D."/>
            <person name="Laguerre M."/>
            <person name="Taylor J."/>
            <person name="Schubert V."/>
            <person name="Nelson M."/>
            <person name="Geu-Flores F."/>
            <person name="Crespi M."/>
            <person name="Gallardo-Guerrero K."/>
            <person name="Delaux P.-M."/>
            <person name="Salse J."/>
            <person name="Berges H."/>
            <person name="Guyot R."/>
            <person name="Gouzy J."/>
            <person name="Peret B."/>
        </authorList>
    </citation>
    <scope>NUCLEOTIDE SEQUENCE [LARGE SCALE GENOMIC DNA]</scope>
    <source>
        <strain evidence="3">cv. Amiga</strain>
    </source>
</reference>
<evidence type="ECO:0000313" key="2">
    <source>
        <dbReference type="EMBL" id="KAE9585736.1"/>
    </source>
</evidence>
<feature type="transmembrane region" description="Helical" evidence="1">
    <location>
        <begin position="15"/>
        <end position="33"/>
    </location>
</feature>
<dbReference type="EMBL" id="WOCE01000024">
    <property type="protein sequence ID" value="KAE9585736.1"/>
    <property type="molecule type" value="Genomic_DNA"/>
</dbReference>
<dbReference type="AlphaFoldDB" id="A0A6A4MPJ5"/>
<gene>
    <name evidence="2" type="ORF">Lalb_Chr24g0394431</name>
</gene>
<name>A0A6A4MPJ5_LUPAL</name>
<organism evidence="2 3">
    <name type="scientific">Lupinus albus</name>
    <name type="common">White lupine</name>
    <name type="synonym">Lupinus termis</name>
    <dbReference type="NCBI Taxonomy" id="3870"/>
    <lineage>
        <taxon>Eukaryota</taxon>
        <taxon>Viridiplantae</taxon>
        <taxon>Streptophyta</taxon>
        <taxon>Embryophyta</taxon>
        <taxon>Tracheophyta</taxon>
        <taxon>Spermatophyta</taxon>
        <taxon>Magnoliopsida</taxon>
        <taxon>eudicotyledons</taxon>
        <taxon>Gunneridae</taxon>
        <taxon>Pentapetalae</taxon>
        <taxon>rosids</taxon>
        <taxon>fabids</taxon>
        <taxon>Fabales</taxon>
        <taxon>Fabaceae</taxon>
        <taxon>Papilionoideae</taxon>
        <taxon>50 kb inversion clade</taxon>
        <taxon>genistoids sensu lato</taxon>
        <taxon>core genistoids</taxon>
        <taxon>Genisteae</taxon>
        <taxon>Lupinus</taxon>
    </lineage>
</organism>
<comment type="caution">
    <text evidence="2">The sequence shown here is derived from an EMBL/GenBank/DDBJ whole genome shotgun (WGS) entry which is preliminary data.</text>
</comment>
<sequence length="59" mass="6928">MYSTRTLLHHSLFDYHLPCVSWFLYTCILILQIKKQNTKEYSTEQVSLTYTQPGACVRG</sequence>
<dbReference type="Proteomes" id="UP000447434">
    <property type="component" value="Chromosome 24"/>
</dbReference>
<keyword evidence="1" id="KW-0472">Membrane</keyword>
<keyword evidence="1" id="KW-0812">Transmembrane</keyword>